<name>A0ABU5IXN0_9BACI</name>
<keyword evidence="4" id="KW-0732">Signal</keyword>
<dbReference type="CDD" id="cd06354">
    <property type="entry name" value="PBP1_PrnA-like"/>
    <property type="match status" value="1"/>
</dbReference>
<evidence type="ECO:0000256" key="4">
    <source>
        <dbReference type="ARBA" id="ARBA00022729"/>
    </source>
</evidence>
<dbReference type="InterPro" id="IPR028082">
    <property type="entry name" value="Peripla_BP_I"/>
</dbReference>
<keyword evidence="9" id="KW-1185">Reference proteome</keyword>
<dbReference type="RefSeq" id="WP_322446171.1">
    <property type="nucleotide sequence ID" value="NZ_JAXOFX010000004.1"/>
</dbReference>
<dbReference type="InterPro" id="IPR050957">
    <property type="entry name" value="BMP_lipoprotein"/>
</dbReference>
<keyword evidence="5" id="KW-0472">Membrane</keyword>
<keyword evidence="6" id="KW-0449">Lipoprotein</keyword>
<gene>
    <name evidence="8" type="ORF">SM124_08985</name>
</gene>
<evidence type="ECO:0000313" key="9">
    <source>
        <dbReference type="Proteomes" id="UP001290455"/>
    </source>
</evidence>
<evidence type="ECO:0000256" key="6">
    <source>
        <dbReference type="ARBA" id="ARBA00023288"/>
    </source>
</evidence>
<dbReference type="Proteomes" id="UP001290455">
    <property type="component" value="Unassembled WGS sequence"/>
</dbReference>
<comment type="subcellular location">
    <subcellularLocation>
        <location evidence="1">Cell membrane</location>
        <topology evidence="1">Lipid-anchor</topology>
    </subcellularLocation>
</comment>
<accession>A0ABU5IXN0</accession>
<dbReference type="Pfam" id="PF02608">
    <property type="entry name" value="Bmp"/>
    <property type="match status" value="1"/>
</dbReference>
<dbReference type="InterPro" id="IPR003760">
    <property type="entry name" value="PnrA-like"/>
</dbReference>
<evidence type="ECO:0000256" key="5">
    <source>
        <dbReference type="ARBA" id="ARBA00023136"/>
    </source>
</evidence>
<proteinExistence type="inferred from homology"/>
<keyword evidence="3" id="KW-1003">Cell membrane</keyword>
<sequence>MNKLLKTLLAFIVILGFILPTVTPTTEAKELWGKVEIKKGLIGKVVILKDTSLFYKDSKGKLTKGKTIKKNSELGVFSYDKKALLYKVEKGYIKKNSAVKYSVLPKDYNHSISKIGFVTDNSGIDDKSFNQLTWEGLHLFSKKNEAKVKYIQPESYREYEMNLLKLTKEGYGLIFGTGFHLAEPINQVASKNKNTKYAIVDDVVNQPNVASILFKENESAFLAGVVAGLKTKTNKVGFIGGLDVPLVNKYEVGFVAGVKAVNPKVETEIKYVGDFNKPEIGMLLASQMYSSNTDIIYQVAGGSGLGVFAEARQRMKKDPNKQVWVIGVDRDHSEHGLDITLTSSIKRMDSAAYDIASRAKKGNFPGGKTIVYGIAENGVDVVKTNLDSETIKRVEEFKKKVASGKIKVPTER</sequence>
<evidence type="ECO:0000256" key="2">
    <source>
        <dbReference type="ARBA" id="ARBA00008610"/>
    </source>
</evidence>
<dbReference type="EMBL" id="JAXOFX010000004">
    <property type="protein sequence ID" value="MDZ5471882.1"/>
    <property type="molecule type" value="Genomic_DNA"/>
</dbReference>
<evidence type="ECO:0000313" key="8">
    <source>
        <dbReference type="EMBL" id="MDZ5471882.1"/>
    </source>
</evidence>
<evidence type="ECO:0000256" key="1">
    <source>
        <dbReference type="ARBA" id="ARBA00004193"/>
    </source>
</evidence>
<organism evidence="8 9">
    <name type="scientific">Robertmurraya mangrovi</name>
    <dbReference type="NCBI Taxonomy" id="3098077"/>
    <lineage>
        <taxon>Bacteria</taxon>
        <taxon>Bacillati</taxon>
        <taxon>Bacillota</taxon>
        <taxon>Bacilli</taxon>
        <taxon>Bacillales</taxon>
        <taxon>Bacillaceae</taxon>
        <taxon>Robertmurraya</taxon>
    </lineage>
</organism>
<comment type="similarity">
    <text evidence="2">Belongs to the BMP lipoprotein family.</text>
</comment>
<evidence type="ECO:0000259" key="7">
    <source>
        <dbReference type="Pfam" id="PF02608"/>
    </source>
</evidence>
<reference evidence="8 9" key="1">
    <citation type="submission" date="2023-11" db="EMBL/GenBank/DDBJ databases">
        <title>Bacillus jintuensis, isolated from a mudflat on the Beibu Gulf coast.</title>
        <authorList>
            <person name="Li M."/>
        </authorList>
    </citation>
    <scope>NUCLEOTIDE SEQUENCE [LARGE SCALE GENOMIC DNA]</scope>
    <source>
        <strain evidence="8 9">31A1R</strain>
    </source>
</reference>
<protein>
    <submittedName>
        <fullName evidence="8">BMP family ABC transporter substrate-binding protein</fullName>
    </submittedName>
</protein>
<feature type="domain" description="ABC transporter substrate-binding protein PnrA-like" evidence="7">
    <location>
        <begin position="118"/>
        <end position="410"/>
    </location>
</feature>
<dbReference type="PANTHER" id="PTHR34296">
    <property type="entry name" value="TRANSCRIPTIONAL ACTIVATOR PROTEIN MED"/>
    <property type="match status" value="1"/>
</dbReference>
<comment type="caution">
    <text evidence="8">The sequence shown here is derived from an EMBL/GenBank/DDBJ whole genome shotgun (WGS) entry which is preliminary data.</text>
</comment>
<dbReference type="PANTHER" id="PTHR34296:SF2">
    <property type="entry name" value="ABC TRANSPORTER GUANOSINE-BINDING PROTEIN NUPN"/>
    <property type="match status" value="1"/>
</dbReference>
<dbReference type="SUPFAM" id="SSF53822">
    <property type="entry name" value="Periplasmic binding protein-like I"/>
    <property type="match status" value="1"/>
</dbReference>
<evidence type="ECO:0000256" key="3">
    <source>
        <dbReference type="ARBA" id="ARBA00022475"/>
    </source>
</evidence>
<dbReference type="Gene3D" id="3.40.50.2300">
    <property type="match status" value="2"/>
</dbReference>